<dbReference type="EMBL" id="JACHNU010000001">
    <property type="protein sequence ID" value="MBB4661888.1"/>
    <property type="molecule type" value="Genomic_DNA"/>
</dbReference>
<evidence type="ECO:0000256" key="4">
    <source>
        <dbReference type="SAM" id="MobiDB-lite"/>
    </source>
</evidence>
<feature type="domain" description="FAE" evidence="6">
    <location>
        <begin position="72"/>
        <end position="207"/>
    </location>
</feature>
<dbReference type="GO" id="GO:0006633">
    <property type="term" value="P:fatty acid biosynthetic process"/>
    <property type="evidence" value="ECO:0007669"/>
    <property type="project" value="InterPro"/>
</dbReference>
<dbReference type="PANTHER" id="PTHR11877">
    <property type="entry name" value="HYDROXYMETHYLGLUTARYL-COA SYNTHASE"/>
    <property type="match status" value="1"/>
</dbReference>
<protein>
    <submittedName>
        <fullName evidence="7">Putative naringenin-chalcone synthase</fullName>
    </submittedName>
</protein>
<dbReference type="SUPFAM" id="SSF53901">
    <property type="entry name" value="Thiolase-like"/>
    <property type="match status" value="1"/>
</dbReference>
<evidence type="ECO:0000256" key="2">
    <source>
        <dbReference type="ARBA" id="ARBA00022679"/>
    </source>
</evidence>
<dbReference type="InterPro" id="IPR012328">
    <property type="entry name" value="Chalcone/stilbene_synt_C"/>
</dbReference>
<dbReference type="Pfam" id="PF08392">
    <property type="entry name" value="FAE1_CUT1_RppA"/>
    <property type="match status" value="1"/>
</dbReference>
<dbReference type="PANTHER" id="PTHR11877:SF46">
    <property type="entry name" value="TYPE III POLYKETIDE SYNTHASE A"/>
    <property type="match status" value="1"/>
</dbReference>
<dbReference type="Gene3D" id="3.40.47.10">
    <property type="match status" value="2"/>
</dbReference>
<dbReference type="Pfam" id="PF02797">
    <property type="entry name" value="Chal_sti_synt_C"/>
    <property type="match status" value="1"/>
</dbReference>
<evidence type="ECO:0000259" key="6">
    <source>
        <dbReference type="Pfam" id="PF08392"/>
    </source>
</evidence>
<dbReference type="Proteomes" id="UP000585272">
    <property type="component" value="Unassembled WGS sequence"/>
</dbReference>
<dbReference type="InterPro" id="IPR016039">
    <property type="entry name" value="Thiolase-like"/>
</dbReference>
<sequence>MTLSAPAPADHRSATAPPRLAGLATAAPARVLDQDEMLDLLGLAGDPFATAIFDRCGVRRRHLDLTRETVATTLQERSPASELRLLELAEEAISQLDLDADRIGVVVTASIVSLGAPTLAHRLVDRLGLPSDVDKYHVLGVGCASAVPLLRLAGQALRDRPGEQALVVAAECMSGILTPVGPGDEKVKTIGSSLFGDGAAAALLALDGDEAEGETGGAPATLPTFAASAVHQLPGTLGDVRSAMTALDSQIQMSKALPVHAATRLGGLVDDFLARHGLTRAEIDHWPVHPGGRGILEGIHAGLGLTPEETAASAAVLAEYGNVGTPSAFFVLRELVERRRPQPGERGLMVTIGPGVTVGLALLEW</sequence>
<evidence type="ECO:0000259" key="5">
    <source>
        <dbReference type="Pfam" id="PF02797"/>
    </source>
</evidence>
<dbReference type="InterPro" id="IPR011141">
    <property type="entry name" value="Polyketide_synthase_type-III"/>
</dbReference>
<evidence type="ECO:0000313" key="8">
    <source>
        <dbReference type="Proteomes" id="UP000585272"/>
    </source>
</evidence>
<evidence type="ECO:0000256" key="3">
    <source>
        <dbReference type="PIRSR" id="PIRSR000451-1"/>
    </source>
</evidence>
<dbReference type="AlphaFoldDB" id="A0A840ICX4"/>
<keyword evidence="8" id="KW-1185">Reference proteome</keyword>
<reference evidence="7 8" key="1">
    <citation type="submission" date="2020-08" db="EMBL/GenBank/DDBJ databases">
        <title>Genomic Encyclopedia of Archaeal and Bacterial Type Strains, Phase II (KMG-II): from individual species to whole genera.</title>
        <authorList>
            <person name="Goeker M."/>
        </authorList>
    </citation>
    <scope>NUCLEOTIDE SEQUENCE [LARGE SCALE GENOMIC DNA]</scope>
    <source>
        <strain evidence="7 8">DSM 23288</strain>
    </source>
</reference>
<dbReference type="GO" id="GO:0030639">
    <property type="term" value="P:polyketide biosynthetic process"/>
    <property type="evidence" value="ECO:0007669"/>
    <property type="project" value="TreeGrafter"/>
</dbReference>
<comment type="similarity">
    <text evidence="1">Belongs to the thiolase-like superfamily. Chalcone/stilbene synthases family.</text>
</comment>
<dbReference type="GO" id="GO:0016747">
    <property type="term" value="F:acyltransferase activity, transferring groups other than amino-acyl groups"/>
    <property type="evidence" value="ECO:0007669"/>
    <property type="project" value="InterPro"/>
</dbReference>
<proteinExistence type="inferred from homology"/>
<evidence type="ECO:0000256" key="1">
    <source>
        <dbReference type="ARBA" id="ARBA00005531"/>
    </source>
</evidence>
<name>A0A840ICX4_9ACTN</name>
<dbReference type="GO" id="GO:0016020">
    <property type="term" value="C:membrane"/>
    <property type="evidence" value="ECO:0007669"/>
    <property type="project" value="InterPro"/>
</dbReference>
<gene>
    <name evidence="7" type="ORF">BDZ31_001461</name>
</gene>
<organism evidence="7 8">
    <name type="scientific">Conexibacter arvalis</name>
    <dbReference type="NCBI Taxonomy" id="912552"/>
    <lineage>
        <taxon>Bacteria</taxon>
        <taxon>Bacillati</taxon>
        <taxon>Actinomycetota</taxon>
        <taxon>Thermoleophilia</taxon>
        <taxon>Solirubrobacterales</taxon>
        <taxon>Conexibacteraceae</taxon>
        <taxon>Conexibacter</taxon>
    </lineage>
</organism>
<dbReference type="RefSeq" id="WP_183340436.1">
    <property type="nucleotide sequence ID" value="NZ_JACHNU010000001.1"/>
</dbReference>
<keyword evidence="2" id="KW-0808">Transferase</keyword>
<dbReference type="InterPro" id="IPR013601">
    <property type="entry name" value="FAE1_typ3_polyketide_synth"/>
</dbReference>
<accession>A0A840ICX4</accession>
<comment type="caution">
    <text evidence="7">The sequence shown here is derived from an EMBL/GenBank/DDBJ whole genome shotgun (WGS) entry which is preliminary data.</text>
</comment>
<evidence type="ECO:0000313" key="7">
    <source>
        <dbReference type="EMBL" id="MBB4661888.1"/>
    </source>
</evidence>
<feature type="region of interest" description="Disordered" evidence="4">
    <location>
        <begin position="1"/>
        <end position="20"/>
    </location>
</feature>
<feature type="domain" description="Chalcone/stilbene synthase C-terminal" evidence="5">
    <location>
        <begin position="230"/>
        <end position="360"/>
    </location>
</feature>
<feature type="active site" description="Acyl-thioester intermediate" evidence="3">
    <location>
        <position position="143"/>
    </location>
</feature>
<dbReference type="PIRSF" id="PIRSF000451">
    <property type="entry name" value="PKS_III"/>
    <property type="match status" value="1"/>
</dbReference>